<proteinExistence type="predicted"/>
<accession>A0A3B0JP27</accession>
<gene>
    <name evidence="2" type="ORF">DGUA_6G013926</name>
</gene>
<feature type="transmembrane region" description="Helical" evidence="1">
    <location>
        <begin position="62"/>
        <end position="86"/>
    </location>
</feature>
<keyword evidence="1" id="KW-0472">Membrane</keyword>
<feature type="transmembrane region" description="Helical" evidence="1">
    <location>
        <begin position="189"/>
        <end position="214"/>
    </location>
</feature>
<keyword evidence="1" id="KW-1133">Transmembrane helix</keyword>
<dbReference type="Proteomes" id="UP000268350">
    <property type="component" value="Unassembled WGS sequence"/>
</dbReference>
<name>A0A3B0JP27_DROGU</name>
<organism evidence="2 3">
    <name type="scientific">Drosophila guanche</name>
    <name type="common">Fruit fly</name>
    <dbReference type="NCBI Taxonomy" id="7266"/>
    <lineage>
        <taxon>Eukaryota</taxon>
        <taxon>Metazoa</taxon>
        <taxon>Ecdysozoa</taxon>
        <taxon>Arthropoda</taxon>
        <taxon>Hexapoda</taxon>
        <taxon>Insecta</taxon>
        <taxon>Pterygota</taxon>
        <taxon>Neoptera</taxon>
        <taxon>Endopterygota</taxon>
        <taxon>Diptera</taxon>
        <taxon>Brachycera</taxon>
        <taxon>Muscomorpha</taxon>
        <taxon>Ephydroidea</taxon>
        <taxon>Drosophilidae</taxon>
        <taxon>Drosophila</taxon>
        <taxon>Sophophora</taxon>
    </lineage>
</organism>
<keyword evidence="1" id="KW-0812">Transmembrane</keyword>
<feature type="transmembrane region" description="Helical" evidence="1">
    <location>
        <begin position="259"/>
        <end position="283"/>
    </location>
</feature>
<evidence type="ECO:0000313" key="3">
    <source>
        <dbReference type="Proteomes" id="UP000268350"/>
    </source>
</evidence>
<sequence>MPVEGHTESGSKWQTRLLRWTVLGIGWTLYLFCRGCVIGQMKYDPLQGQMIIRARGLLTKRIALILKLAVLISDYFGAIYICMAIVPLLPDIDNHKRNHRRIFESLVTIIIMVLAYWNVGRLLYWLSSLGYNRSIVRVVNEVIRLHSLIDRCFGPLCLTQLHLLFVLLAELHMTVLHFFNCLRIQMCLFLYNIVLLEIFFSAYIAYQLLLLSWLSSFSLFLHRFRTPSRGQRSKLLRLFRLYARVSNGHQAIMELWLPVASMLFSSIVGMVVDCSVIVNCILFNHSLDMGQKWELIFRHLGSCLAPLLRMLLIGMCNDCLTRLEHLLSLQLLGIDLGNKLEADYQMDPRQESFARQLRNLQTCFDLQTRAQPIRNHVMSVHQICGGPFFLEFFFCTLINSFSCVQYVLSLGKKSENFQGFFYA</sequence>
<evidence type="ECO:0000256" key="1">
    <source>
        <dbReference type="SAM" id="Phobius"/>
    </source>
</evidence>
<feature type="transmembrane region" description="Helical" evidence="1">
    <location>
        <begin position="106"/>
        <end position="127"/>
    </location>
</feature>
<feature type="transmembrane region" description="Helical" evidence="1">
    <location>
        <begin position="20"/>
        <end position="41"/>
    </location>
</feature>
<dbReference type="OrthoDB" id="7851226at2759"/>
<keyword evidence="3" id="KW-1185">Reference proteome</keyword>
<dbReference type="STRING" id="7266.A0A3B0JP27"/>
<reference evidence="3" key="1">
    <citation type="submission" date="2018-01" db="EMBL/GenBank/DDBJ databases">
        <authorList>
            <person name="Alioto T."/>
            <person name="Alioto T."/>
        </authorList>
    </citation>
    <scope>NUCLEOTIDE SEQUENCE [LARGE SCALE GENOMIC DNA]</scope>
</reference>
<protein>
    <submittedName>
        <fullName evidence="2">Blast:Uncharacterized protein CG31750</fullName>
    </submittedName>
</protein>
<evidence type="ECO:0000313" key="2">
    <source>
        <dbReference type="EMBL" id="SPP82112.1"/>
    </source>
</evidence>
<dbReference type="OMA" id="NGHQAIM"/>
<dbReference type="EMBL" id="OUUW01000006">
    <property type="protein sequence ID" value="SPP82112.1"/>
    <property type="molecule type" value="Genomic_DNA"/>
</dbReference>
<dbReference type="AlphaFoldDB" id="A0A3B0JP27"/>